<evidence type="ECO:0000259" key="6">
    <source>
        <dbReference type="Pfam" id="PF00580"/>
    </source>
</evidence>
<dbReference type="SUPFAM" id="SSF52540">
    <property type="entry name" value="P-loop containing nucleoside triphosphate hydrolases"/>
    <property type="match status" value="1"/>
</dbReference>
<gene>
    <name evidence="7" type="ORF">PQR08_00900</name>
</gene>
<accession>A0ABW9CCC7</accession>
<evidence type="ECO:0000313" key="8">
    <source>
        <dbReference type="Proteomes" id="UP001629462"/>
    </source>
</evidence>
<organism evidence="7 8">
    <name type="scientific">Caballeronia jiangsuensis</name>
    <dbReference type="NCBI Taxonomy" id="1458357"/>
    <lineage>
        <taxon>Bacteria</taxon>
        <taxon>Pseudomonadati</taxon>
        <taxon>Pseudomonadota</taxon>
        <taxon>Betaproteobacteria</taxon>
        <taxon>Burkholderiales</taxon>
        <taxon>Burkholderiaceae</taxon>
        <taxon>Caballeronia</taxon>
    </lineage>
</organism>
<dbReference type="Pfam" id="PF00580">
    <property type="entry name" value="UvrD-helicase"/>
    <property type="match status" value="1"/>
</dbReference>
<keyword evidence="4" id="KW-0067">ATP-binding</keyword>
<dbReference type="PANTHER" id="PTHR11070:SF2">
    <property type="entry name" value="ATP-DEPENDENT DNA HELICASE SRS2"/>
    <property type="match status" value="1"/>
</dbReference>
<evidence type="ECO:0000256" key="4">
    <source>
        <dbReference type="ARBA" id="ARBA00022840"/>
    </source>
</evidence>
<dbReference type="Gene3D" id="3.40.50.300">
    <property type="entry name" value="P-loop containing nucleotide triphosphate hydrolases"/>
    <property type="match status" value="1"/>
</dbReference>
<reference evidence="7 8" key="1">
    <citation type="journal article" date="2024" name="Chem. Sci.">
        <title>Discovery of megapolipeptins by genome mining of a Burkholderiales bacteria collection.</title>
        <authorList>
            <person name="Paulo B.S."/>
            <person name="Recchia M.J.J."/>
            <person name="Lee S."/>
            <person name="Fergusson C.H."/>
            <person name="Romanowski S.B."/>
            <person name="Hernandez A."/>
            <person name="Krull N."/>
            <person name="Liu D.Y."/>
            <person name="Cavanagh H."/>
            <person name="Bos A."/>
            <person name="Gray C.A."/>
            <person name="Murphy B.T."/>
            <person name="Linington R.G."/>
            <person name="Eustaquio A.S."/>
        </authorList>
    </citation>
    <scope>NUCLEOTIDE SEQUENCE [LARGE SCALE GENOMIC DNA]</scope>
    <source>
        <strain evidence="7 8">RL17-374-BIF-D</strain>
    </source>
</reference>
<dbReference type="Proteomes" id="UP001629462">
    <property type="component" value="Unassembled WGS sequence"/>
</dbReference>
<dbReference type="InterPro" id="IPR000212">
    <property type="entry name" value="DNA_helicase_UvrD/REP"/>
</dbReference>
<dbReference type="PANTHER" id="PTHR11070">
    <property type="entry name" value="UVRD / RECB / PCRA DNA HELICASE FAMILY MEMBER"/>
    <property type="match status" value="1"/>
</dbReference>
<name>A0ABW9CCC7_9BURK</name>
<sequence>MLEATVAQMMASRGGAIEAPAGTGKTEQIALVARHVPGRWLILTHTVAGVDAIRRRLRRLSVPADKWQVDTLSAWAHRYAMAYPDGSGLARTWSARDRDWPAVIRAAATLIERGAINSVLRASYTGVLVDEYQDCTRDHHRLVCALAGVLRCYVFGDPLQAIFGFRAEEMADWDKDTLTRFPLAGRLETPHRWIAAGNAELGNWLIAGRADFRAGRFDFTRAPESVSWTRSEQKAGANELAQHCSVRMEDGHTLSVLHSSVSDTRRADLAKLIRATTVEPVGGQSEREFYRALRDLQGMNRMEAVLTLAGTVYSGADVSGKRKRVDTLLKNTNRMRIPASPAELALRAVAQGNSLRSVADFFSCLEREFGVTVVRPELSYCVGAALRHCIEHPDVHLDDAAFQIANARRERGRIIRNRSVGSTLLVKGLEFDHVVITPDACTSRQNWYVALTRASRSVKVLSPKARFTI</sequence>
<evidence type="ECO:0000256" key="1">
    <source>
        <dbReference type="ARBA" id="ARBA00022741"/>
    </source>
</evidence>
<keyword evidence="3" id="KW-0347">Helicase</keyword>
<dbReference type="InterPro" id="IPR014016">
    <property type="entry name" value="UvrD-like_ATP-bd"/>
</dbReference>
<protein>
    <recommendedName>
        <fullName evidence="5">DNA 3'-5' helicase II</fullName>
    </recommendedName>
</protein>
<keyword evidence="1" id="KW-0547">Nucleotide-binding</keyword>
<comment type="caution">
    <text evidence="7">The sequence shown here is derived from an EMBL/GenBank/DDBJ whole genome shotgun (WGS) entry which is preliminary data.</text>
</comment>
<evidence type="ECO:0000256" key="5">
    <source>
        <dbReference type="ARBA" id="ARBA00034923"/>
    </source>
</evidence>
<dbReference type="EMBL" id="JAQQDB010000001">
    <property type="protein sequence ID" value="MFM0515959.1"/>
    <property type="molecule type" value="Genomic_DNA"/>
</dbReference>
<dbReference type="RefSeq" id="WP_250486835.1">
    <property type="nucleotide sequence ID" value="NZ_JAQQDB010000001.1"/>
</dbReference>
<evidence type="ECO:0000256" key="3">
    <source>
        <dbReference type="ARBA" id="ARBA00022806"/>
    </source>
</evidence>
<evidence type="ECO:0000313" key="7">
    <source>
        <dbReference type="EMBL" id="MFM0515959.1"/>
    </source>
</evidence>
<proteinExistence type="predicted"/>
<keyword evidence="2" id="KW-0378">Hydrolase</keyword>
<dbReference type="InterPro" id="IPR027417">
    <property type="entry name" value="P-loop_NTPase"/>
</dbReference>
<evidence type="ECO:0000256" key="2">
    <source>
        <dbReference type="ARBA" id="ARBA00022801"/>
    </source>
</evidence>
<feature type="domain" description="UvrD-like helicase ATP-binding" evidence="6">
    <location>
        <begin position="110"/>
        <end position="167"/>
    </location>
</feature>
<keyword evidence="8" id="KW-1185">Reference proteome</keyword>